<evidence type="ECO:0000313" key="2">
    <source>
        <dbReference type="Proteomes" id="UP000030625"/>
    </source>
</evidence>
<organism evidence="1 2">
    <name type="scientific">Bifidobacterium catenulatum PV20-2</name>
    <dbReference type="NCBI Taxonomy" id="1447716"/>
    <lineage>
        <taxon>Bacteria</taxon>
        <taxon>Bacillati</taxon>
        <taxon>Actinomycetota</taxon>
        <taxon>Actinomycetes</taxon>
        <taxon>Bifidobacteriales</taxon>
        <taxon>Bifidobacteriaceae</taxon>
        <taxon>Bifidobacterium</taxon>
    </lineage>
</organism>
<dbReference type="STRING" id="1447716.AH68_01160"/>
<dbReference type="RefSeq" id="WP_039196867.1">
    <property type="nucleotide sequence ID" value="NZ_CP007456.1"/>
</dbReference>
<dbReference type="EMBL" id="CP007456">
    <property type="protein sequence ID" value="AIZ15387.1"/>
    <property type="molecule type" value="Genomic_DNA"/>
</dbReference>
<protein>
    <submittedName>
        <fullName evidence="1">Uncharacterized protein</fullName>
    </submittedName>
</protein>
<sequence>MTDLHKCGRIGDFDVYYNPVNKRMICERTSDLAAALFEYPSCDLVHNWGVNAQELSQLRSQLINRFSSTNIAAKENSNNDYF</sequence>
<dbReference type="OrthoDB" id="580767at2"/>
<gene>
    <name evidence="1" type="ORF">AH68_01160</name>
</gene>
<accession>A0A0A7I4X1</accession>
<name>A0A0A7I4X1_9BIFI</name>
<evidence type="ECO:0000313" key="1">
    <source>
        <dbReference type="EMBL" id="AIZ15387.1"/>
    </source>
</evidence>
<dbReference type="HOGENOM" id="CLU_2551512_0_0_11"/>
<reference evidence="1 2" key="1">
    <citation type="journal article" date="2015" name="Genome Announc.">
        <title>Complete and Assembled Genome Sequence of Bifidobacterium kashiwanohense PV20-2, Isolated from the Feces of an Anemic Kenyan Infant.</title>
        <authorList>
            <person name="Vazquez-Gutierrez P."/>
            <person name="Lacroix C."/>
            <person name="Chassard C."/>
            <person name="Klumpp J."/>
            <person name="Jans C."/>
            <person name="Stevens M.J."/>
        </authorList>
    </citation>
    <scope>NUCLEOTIDE SEQUENCE [LARGE SCALE GENOMIC DNA]</scope>
    <source>
        <strain evidence="1 2">PV20-2</strain>
    </source>
</reference>
<dbReference type="Proteomes" id="UP000030625">
    <property type="component" value="Chromosome"/>
</dbReference>
<dbReference type="AlphaFoldDB" id="A0A0A7I4X1"/>
<proteinExistence type="predicted"/>
<dbReference type="KEGG" id="bka:AH68_01160"/>